<comment type="caution">
    <text evidence="1">The sequence shown here is derived from an EMBL/GenBank/DDBJ whole genome shotgun (WGS) entry which is preliminary data.</text>
</comment>
<dbReference type="EMBL" id="JBBWWR010000015">
    <property type="protein sequence ID" value="KAK8950476.1"/>
    <property type="molecule type" value="Genomic_DNA"/>
</dbReference>
<keyword evidence="2" id="KW-1185">Reference proteome</keyword>
<reference evidence="1 2" key="1">
    <citation type="journal article" date="2022" name="Nat. Plants">
        <title>Genomes of leafy and leafless Platanthera orchids illuminate the evolution of mycoheterotrophy.</title>
        <authorList>
            <person name="Li M.H."/>
            <person name="Liu K.W."/>
            <person name="Li Z."/>
            <person name="Lu H.C."/>
            <person name="Ye Q.L."/>
            <person name="Zhang D."/>
            <person name="Wang J.Y."/>
            <person name="Li Y.F."/>
            <person name="Zhong Z.M."/>
            <person name="Liu X."/>
            <person name="Yu X."/>
            <person name="Liu D.K."/>
            <person name="Tu X.D."/>
            <person name="Liu B."/>
            <person name="Hao Y."/>
            <person name="Liao X.Y."/>
            <person name="Jiang Y.T."/>
            <person name="Sun W.H."/>
            <person name="Chen J."/>
            <person name="Chen Y.Q."/>
            <person name="Ai Y."/>
            <person name="Zhai J.W."/>
            <person name="Wu S.S."/>
            <person name="Zhou Z."/>
            <person name="Hsiao Y.Y."/>
            <person name="Wu W.L."/>
            <person name="Chen Y.Y."/>
            <person name="Lin Y.F."/>
            <person name="Hsu J.L."/>
            <person name="Li C.Y."/>
            <person name="Wang Z.W."/>
            <person name="Zhao X."/>
            <person name="Zhong W.Y."/>
            <person name="Ma X.K."/>
            <person name="Ma L."/>
            <person name="Huang J."/>
            <person name="Chen G.Z."/>
            <person name="Huang M.Z."/>
            <person name="Huang L."/>
            <person name="Peng D.H."/>
            <person name="Luo Y.B."/>
            <person name="Zou S.Q."/>
            <person name="Chen S.P."/>
            <person name="Lan S."/>
            <person name="Tsai W.C."/>
            <person name="Van de Peer Y."/>
            <person name="Liu Z.J."/>
        </authorList>
    </citation>
    <scope>NUCLEOTIDE SEQUENCE [LARGE SCALE GENOMIC DNA]</scope>
    <source>
        <strain evidence="1">Lor288</strain>
    </source>
</reference>
<dbReference type="Pfam" id="PF03662">
    <property type="entry name" value="Glyco_hydro_79n"/>
    <property type="match status" value="1"/>
</dbReference>
<accession>A0ABR2LUC2</accession>
<protein>
    <submittedName>
        <fullName evidence="1">Heparanase-like protein 3</fullName>
    </submittedName>
</protein>
<name>A0ABR2LUC2_9ASPA</name>
<dbReference type="InterPro" id="IPR005199">
    <property type="entry name" value="Glyco_hydro_79"/>
</dbReference>
<proteinExistence type="predicted"/>
<dbReference type="Proteomes" id="UP001412067">
    <property type="component" value="Unassembled WGS sequence"/>
</dbReference>
<dbReference type="PANTHER" id="PTHR14363:SF17">
    <property type="entry name" value="HEPARANASE-LIKE PROTEIN 3"/>
    <property type="match status" value="1"/>
</dbReference>
<organism evidence="1 2">
    <name type="scientific">Platanthera guangdongensis</name>
    <dbReference type="NCBI Taxonomy" id="2320717"/>
    <lineage>
        <taxon>Eukaryota</taxon>
        <taxon>Viridiplantae</taxon>
        <taxon>Streptophyta</taxon>
        <taxon>Embryophyta</taxon>
        <taxon>Tracheophyta</taxon>
        <taxon>Spermatophyta</taxon>
        <taxon>Magnoliopsida</taxon>
        <taxon>Liliopsida</taxon>
        <taxon>Asparagales</taxon>
        <taxon>Orchidaceae</taxon>
        <taxon>Orchidoideae</taxon>
        <taxon>Orchideae</taxon>
        <taxon>Orchidinae</taxon>
        <taxon>Platanthera</taxon>
    </lineage>
</organism>
<sequence>MTQVIFGLNALNGRVPMQDGSLGGPWNHKSVKSLILYNVMKGYNIFGWELGMKLNYVLLSALLWHPLMGPKVLSTDFIGMKKIRVYSHCSKHSEGITLLLLNLDKEEYHLTAKDGNLHSQTVLLNGIALNLNSKGGISALKPNRVDGSPPIKLAPLSIVFAHLPNFLALACM</sequence>
<evidence type="ECO:0000313" key="1">
    <source>
        <dbReference type="EMBL" id="KAK8950476.1"/>
    </source>
</evidence>
<gene>
    <name evidence="1" type="ORF">KSP40_PGU020344</name>
</gene>
<evidence type="ECO:0000313" key="2">
    <source>
        <dbReference type="Proteomes" id="UP001412067"/>
    </source>
</evidence>
<dbReference type="PANTHER" id="PTHR14363">
    <property type="entry name" value="HEPARANASE-RELATED"/>
    <property type="match status" value="1"/>
</dbReference>